<evidence type="ECO:0000256" key="1">
    <source>
        <dbReference type="SAM" id="Phobius"/>
    </source>
</evidence>
<keyword evidence="1" id="KW-0472">Membrane</keyword>
<organism evidence="3 4">
    <name type="scientific">Pleuronectes platessa</name>
    <name type="common">European plaice</name>
    <dbReference type="NCBI Taxonomy" id="8262"/>
    <lineage>
        <taxon>Eukaryota</taxon>
        <taxon>Metazoa</taxon>
        <taxon>Chordata</taxon>
        <taxon>Craniata</taxon>
        <taxon>Vertebrata</taxon>
        <taxon>Euteleostomi</taxon>
        <taxon>Actinopterygii</taxon>
        <taxon>Neopterygii</taxon>
        <taxon>Teleostei</taxon>
        <taxon>Neoteleostei</taxon>
        <taxon>Acanthomorphata</taxon>
        <taxon>Carangaria</taxon>
        <taxon>Pleuronectiformes</taxon>
        <taxon>Pleuronectoidei</taxon>
        <taxon>Pleuronectidae</taxon>
        <taxon>Pleuronectes</taxon>
    </lineage>
</organism>
<keyword evidence="1" id="KW-0812">Transmembrane</keyword>
<feature type="signal peptide" evidence="2">
    <location>
        <begin position="1"/>
        <end position="25"/>
    </location>
</feature>
<evidence type="ECO:0000256" key="2">
    <source>
        <dbReference type="SAM" id="SignalP"/>
    </source>
</evidence>
<name>A0A9N7W2B5_PLEPL</name>
<gene>
    <name evidence="3" type="ORF">PLEPLA_LOCUS47817</name>
</gene>
<evidence type="ECO:0000313" key="4">
    <source>
        <dbReference type="Proteomes" id="UP001153269"/>
    </source>
</evidence>
<dbReference type="Proteomes" id="UP001153269">
    <property type="component" value="Unassembled WGS sequence"/>
</dbReference>
<keyword evidence="1" id="KW-1133">Transmembrane helix</keyword>
<accession>A0A9N7W2B5</accession>
<protein>
    <submittedName>
        <fullName evidence="3">Uncharacterized protein</fullName>
    </submittedName>
</protein>
<comment type="caution">
    <text evidence="3">The sequence shown here is derived from an EMBL/GenBank/DDBJ whole genome shotgun (WGS) entry which is preliminary data.</text>
</comment>
<keyword evidence="2" id="KW-0732">Signal</keyword>
<dbReference type="EMBL" id="CADEAL010004455">
    <property type="protein sequence ID" value="CAB1459980.1"/>
    <property type="molecule type" value="Genomic_DNA"/>
</dbReference>
<proteinExistence type="predicted"/>
<feature type="transmembrane region" description="Helical" evidence="1">
    <location>
        <begin position="58"/>
        <end position="77"/>
    </location>
</feature>
<reference evidence="3" key="1">
    <citation type="submission" date="2020-03" db="EMBL/GenBank/DDBJ databases">
        <authorList>
            <person name="Weist P."/>
        </authorList>
    </citation>
    <scope>NUCLEOTIDE SEQUENCE</scope>
</reference>
<evidence type="ECO:0000313" key="3">
    <source>
        <dbReference type="EMBL" id="CAB1459980.1"/>
    </source>
</evidence>
<dbReference type="AlphaFoldDB" id="A0A9N7W2B5"/>
<keyword evidence="4" id="KW-1185">Reference proteome</keyword>
<sequence length="79" mass="8086">MKTVCVTLLAVLLLALLLSSQVVLAQNNMTATLEPNTTSSSPVSVNSTSGDKNAAERIGGLALLLPVALGATLLHGWSQ</sequence>
<feature type="chain" id="PRO_5040471894" evidence="2">
    <location>
        <begin position="26"/>
        <end position="79"/>
    </location>
</feature>